<accession>A0A8J2KAX9</accession>
<dbReference type="EMBL" id="CAJVCH010228753">
    <property type="protein sequence ID" value="CAG7732309.1"/>
    <property type="molecule type" value="Genomic_DNA"/>
</dbReference>
<protein>
    <submittedName>
        <fullName evidence="2">Uncharacterized protein</fullName>
    </submittedName>
</protein>
<reference evidence="2" key="1">
    <citation type="submission" date="2021-06" db="EMBL/GenBank/DDBJ databases">
        <authorList>
            <person name="Hodson N. C."/>
            <person name="Mongue J. A."/>
            <person name="Jaron S. K."/>
        </authorList>
    </citation>
    <scope>NUCLEOTIDE SEQUENCE</scope>
</reference>
<feature type="transmembrane region" description="Helical" evidence="1">
    <location>
        <begin position="20"/>
        <end position="37"/>
    </location>
</feature>
<name>A0A8J2KAX9_9HEXA</name>
<dbReference type="AlphaFoldDB" id="A0A8J2KAX9"/>
<proteinExistence type="predicted"/>
<evidence type="ECO:0000256" key="1">
    <source>
        <dbReference type="SAM" id="Phobius"/>
    </source>
</evidence>
<comment type="caution">
    <text evidence="2">The sequence shown here is derived from an EMBL/GenBank/DDBJ whole genome shotgun (WGS) entry which is preliminary data.</text>
</comment>
<organism evidence="2 3">
    <name type="scientific">Allacma fusca</name>
    <dbReference type="NCBI Taxonomy" id="39272"/>
    <lineage>
        <taxon>Eukaryota</taxon>
        <taxon>Metazoa</taxon>
        <taxon>Ecdysozoa</taxon>
        <taxon>Arthropoda</taxon>
        <taxon>Hexapoda</taxon>
        <taxon>Collembola</taxon>
        <taxon>Symphypleona</taxon>
        <taxon>Sminthuridae</taxon>
        <taxon>Allacma</taxon>
    </lineage>
</organism>
<keyword evidence="1" id="KW-0812">Transmembrane</keyword>
<dbReference type="Proteomes" id="UP000708208">
    <property type="component" value="Unassembled WGS sequence"/>
</dbReference>
<feature type="non-terminal residue" evidence="2">
    <location>
        <position position="1"/>
    </location>
</feature>
<evidence type="ECO:0000313" key="2">
    <source>
        <dbReference type="EMBL" id="CAG7732309.1"/>
    </source>
</evidence>
<gene>
    <name evidence="2" type="ORF">AFUS01_LOCUS20831</name>
</gene>
<sequence>MLKSWKWKLAAAECVDINHGLVPVYGGTVLTYFIVMLQ</sequence>
<evidence type="ECO:0000313" key="3">
    <source>
        <dbReference type="Proteomes" id="UP000708208"/>
    </source>
</evidence>
<keyword evidence="3" id="KW-1185">Reference proteome</keyword>
<keyword evidence="1" id="KW-1133">Transmembrane helix</keyword>
<keyword evidence="1" id="KW-0472">Membrane</keyword>